<dbReference type="PANTHER" id="PTHR13812:SF19">
    <property type="entry name" value="KETIMINE REDUCTASE MU-CRYSTALLIN"/>
    <property type="match status" value="1"/>
</dbReference>
<sequence length="324" mass="35259">MHENLSSLAIYSDHEVKALSHSIDAIGAMRKMFASLAKGTALQPPQQQIGLANGGDFINYLGVLNEEQVYGVKTSPYIPTQNKPIVTAWTMLMSSKSGQPIMLTDAGYLTIQRTAATTALAVEHLAKKDAKRLAIIGTGPIALAHLKYARSLREWERISIFSPNLGAMDDASRQEIERMDERVQLCELQSKALAKADVILLCTSSAKPVVDLGLLGNSALITSISTNAPRAHEVSPSDLKKMDVYCDYRKTTPDAAGEMIIARETSQWDASLLAGDLSELVVGKAKLPDYSRNVFFRSVGLGLEDVAIAMELYSLHLQRLPSEA</sequence>
<name>A0ABR6V632_9PSED</name>
<dbReference type="Gene3D" id="3.40.50.720">
    <property type="entry name" value="NAD(P)-binding Rossmann-like Domain"/>
    <property type="match status" value="1"/>
</dbReference>
<proteinExistence type="predicted"/>
<dbReference type="InterPro" id="IPR036291">
    <property type="entry name" value="NAD(P)-bd_dom_sf"/>
</dbReference>
<dbReference type="InterPro" id="IPR023401">
    <property type="entry name" value="ODC_N"/>
</dbReference>
<dbReference type="RefSeq" id="WP_186478164.1">
    <property type="nucleotide sequence ID" value="NZ_JABWRS010000005.1"/>
</dbReference>
<dbReference type="PANTHER" id="PTHR13812">
    <property type="entry name" value="KETIMINE REDUCTASE MU-CRYSTALLIN"/>
    <property type="match status" value="1"/>
</dbReference>
<evidence type="ECO:0000313" key="1">
    <source>
        <dbReference type="EMBL" id="MBC3475705.1"/>
    </source>
</evidence>
<organism evidence="1 2">
    <name type="scientific">Pseudomonas taiwanensis</name>
    <dbReference type="NCBI Taxonomy" id="470150"/>
    <lineage>
        <taxon>Bacteria</taxon>
        <taxon>Pseudomonadati</taxon>
        <taxon>Pseudomonadota</taxon>
        <taxon>Gammaproteobacteria</taxon>
        <taxon>Pseudomonadales</taxon>
        <taxon>Pseudomonadaceae</taxon>
        <taxon>Pseudomonas</taxon>
    </lineage>
</organism>
<dbReference type="SUPFAM" id="SSF51735">
    <property type="entry name" value="NAD(P)-binding Rossmann-fold domains"/>
    <property type="match status" value="1"/>
</dbReference>
<gene>
    <name evidence="1" type="ORF">HU747_08830</name>
</gene>
<dbReference type="EMBL" id="JABWRS010000005">
    <property type="protein sequence ID" value="MBC3475705.1"/>
    <property type="molecule type" value="Genomic_DNA"/>
</dbReference>
<dbReference type="Gene3D" id="3.30.1780.10">
    <property type="entry name" value="ornithine cyclodeaminase, domain 1"/>
    <property type="match status" value="1"/>
</dbReference>
<keyword evidence="2" id="KW-1185">Reference proteome</keyword>
<accession>A0ABR6V632</accession>
<evidence type="ECO:0000313" key="2">
    <source>
        <dbReference type="Proteomes" id="UP000628086"/>
    </source>
</evidence>
<dbReference type="InterPro" id="IPR003462">
    <property type="entry name" value="ODC_Mu_crystall"/>
</dbReference>
<dbReference type="Proteomes" id="UP000628086">
    <property type="component" value="Unassembled WGS sequence"/>
</dbReference>
<dbReference type="PIRSF" id="PIRSF001439">
    <property type="entry name" value="CryM"/>
    <property type="match status" value="1"/>
</dbReference>
<protein>
    <submittedName>
        <fullName evidence="1">Ornithine cyclodeaminase family protein</fullName>
    </submittedName>
</protein>
<reference evidence="1 2" key="1">
    <citation type="journal article" date="2020" name="Microorganisms">
        <title>Reliable Identification of Environmental Pseudomonas Isolates Using the rpoD Gene.</title>
        <authorList>
            <consortium name="The Broad Institute Genome Sequencing Platform"/>
            <person name="Girard L."/>
            <person name="Lood C."/>
            <person name="Rokni-Zadeh H."/>
            <person name="van Noort V."/>
            <person name="Lavigne R."/>
            <person name="De Mot R."/>
        </authorList>
    </citation>
    <scope>NUCLEOTIDE SEQUENCE [LARGE SCALE GENOMIC DNA]</scope>
    <source>
        <strain evidence="1 2">RW7P2</strain>
    </source>
</reference>
<dbReference type="Pfam" id="PF02423">
    <property type="entry name" value="OCD_Mu_crystall"/>
    <property type="match status" value="1"/>
</dbReference>
<comment type="caution">
    <text evidence="1">The sequence shown here is derived from an EMBL/GenBank/DDBJ whole genome shotgun (WGS) entry which is preliminary data.</text>
</comment>